<reference evidence="1 2" key="1">
    <citation type="journal article" date="2017" name="Curr. Biol.">
        <title>The Evolution of Venom by Co-option of Single-Copy Genes.</title>
        <authorList>
            <person name="Martinson E.O."/>
            <person name="Mrinalini"/>
            <person name="Kelkar Y.D."/>
            <person name="Chang C.H."/>
            <person name="Werren J.H."/>
        </authorList>
    </citation>
    <scope>NUCLEOTIDE SEQUENCE [LARGE SCALE GENOMIC DNA]</scope>
    <source>
        <strain evidence="1 2">Alberta</strain>
        <tissue evidence="1">Whole body</tissue>
    </source>
</reference>
<proteinExistence type="predicted"/>
<keyword evidence="2" id="KW-1185">Reference proteome</keyword>
<gene>
    <name evidence="1" type="ORF">TSAR_015875</name>
</gene>
<dbReference type="EMBL" id="NNAY01003952">
    <property type="protein sequence ID" value="OXU18599.1"/>
    <property type="molecule type" value="Genomic_DNA"/>
</dbReference>
<comment type="caution">
    <text evidence="1">The sequence shown here is derived from an EMBL/GenBank/DDBJ whole genome shotgun (WGS) entry which is preliminary data.</text>
</comment>
<sequence length="184" mass="21614">MALTLRSQLIKENKLKQIKIIDYFLELREDNIAYDVNKTVEESQILRKYVLPSVEEIRRVALHIQGVRNESLAALKESYSDNDYRLLSESDIERITLDNLNTKYNITEESDPDLFKKLTTTSQETVSKYVRYSMRGKKGRLALRDSYLKIINKCTNLNYMYFITIKLNIVSIINTNLQHKEHST</sequence>
<dbReference type="STRING" id="543379.A0A232EJQ9"/>
<dbReference type="AlphaFoldDB" id="A0A232EJQ9"/>
<accession>A0A232EJQ9</accession>
<dbReference type="Proteomes" id="UP000215335">
    <property type="component" value="Unassembled WGS sequence"/>
</dbReference>
<protein>
    <submittedName>
        <fullName evidence="1">Uncharacterized protein</fullName>
    </submittedName>
</protein>
<evidence type="ECO:0000313" key="1">
    <source>
        <dbReference type="EMBL" id="OXU18599.1"/>
    </source>
</evidence>
<name>A0A232EJQ9_9HYME</name>
<organism evidence="1 2">
    <name type="scientific">Trichomalopsis sarcophagae</name>
    <dbReference type="NCBI Taxonomy" id="543379"/>
    <lineage>
        <taxon>Eukaryota</taxon>
        <taxon>Metazoa</taxon>
        <taxon>Ecdysozoa</taxon>
        <taxon>Arthropoda</taxon>
        <taxon>Hexapoda</taxon>
        <taxon>Insecta</taxon>
        <taxon>Pterygota</taxon>
        <taxon>Neoptera</taxon>
        <taxon>Endopterygota</taxon>
        <taxon>Hymenoptera</taxon>
        <taxon>Apocrita</taxon>
        <taxon>Proctotrupomorpha</taxon>
        <taxon>Chalcidoidea</taxon>
        <taxon>Pteromalidae</taxon>
        <taxon>Pteromalinae</taxon>
        <taxon>Trichomalopsis</taxon>
    </lineage>
</organism>
<evidence type="ECO:0000313" key="2">
    <source>
        <dbReference type="Proteomes" id="UP000215335"/>
    </source>
</evidence>